<proteinExistence type="predicted"/>
<name>A0A2P2JWS9_RHIMU</name>
<evidence type="ECO:0000313" key="1">
    <source>
        <dbReference type="EMBL" id="MBW97910.1"/>
    </source>
</evidence>
<protein>
    <submittedName>
        <fullName evidence="1">Uncharacterized protein</fullName>
    </submittedName>
</protein>
<reference evidence="1" key="1">
    <citation type="submission" date="2018-02" db="EMBL/GenBank/DDBJ databases">
        <title>Rhizophora mucronata_Transcriptome.</title>
        <authorList>
            <person name="Meera S.P."/>
            <person name="Sreeshan A."/>
            <person name="Augustine A."/>
        </authorList>
    </citation>
    <scope>NUCLEOTIDE SEQUENCE</scope>
    <source>
        <tissue evidence="1">Leaf</tissue>
    </source>
</reference>
<sequence length="15" mass="1726">MLLLCFSTLFNLHSS</sequence>
<accession>A0A2P2JWS9</accession>
<organism evidence="1">
    <name type="scientific">Rhizophora mucronata</name>
    <name type="common">Asiatic mangrove</name>
    <dbReference type="NCBI Taxonomy" id="61149"/>
    <lineage>
        <taxon>Eukaryota</taxon>
        <taxon>Viridiplantae</taxon>
        <taxon>Streptophyta</taxon>
        <taxon>Embryophyta</taxon>
        <taxon>Tracheophyta</taxon>
        <taxon>Spermatophyta</taxon>
        <taxon>Magnoliopsida</taxon>
        <taxon>eudicotyledons</taxon>
        <taxon>Gunneridae</taxon>
        <taxon>Pentapetalae</taxon>
        <taxon>rosids</taxon>
        <taxon>fabids</taxon>
        <taxon>Malpighiales</taxon>
        <taxon>Rhizophoraceae</taxon>
        <taxon>Rhizophora</taxon>
    </lineage>
</organism>
<dbReference type="EMBL" id="GGEC01017427">
    <property type="protein sequence ID" value="MBW97910.1"/>
    <property type="molecule type" value="Transcribed_RNA"/>
</dbReference>